<protein>
    <submittedName>
        <fullName evidence="2">DsRBD fold-containing protein</fullName>
    </submittedName>
</protein>
<dbReference type="Gene3D" id="3.30.160.240">
    <property type="entry name" value="Rv1738"/>
    <property type="match status" value="1"/>
</dbReference>
<dbReference type="RefSeq" id="WP_378022028.1">
    <property type="nucleotide sequence ID" value="NZ_JBHSKG010000008.1"/>
</dbReference>
<accession>A0ABV9ZGV2</accession>
<feature type="region of interest" description="Disordered" evidence="1">
    <location>
        <begin position="92"/>
        <end position="121"/>
    </location>
</feature>
<sequence>MTTTSTWTITVVFEDGDDGATWARAVLDGAPDDVVGPGEVLAVEGRAVRWPDHPAVAVIGRQMAAARALVALGHRLGDHAVDDAFANAYGRPALGSRPAGSVPSGPKAPAPLTERGTPSTP</sequence>
<organism evidence="2 3">
    <name type="scientific">Actinomycetospora rhizophila</name>
    <dbReference type="NCBI Taxonomy" id="1416876"/>
    <lineage>
        <taxon>Bacteria</taxon>
        <taxon>Bacillati</taxon>
        <taxon>Actinomycetota</taxon>
        <taxon>Actinomycetes</taxon>
        <taxon>Pseudonocardiales</taxon>
        <taxon>Pseudonocardiaceae</taxon>
        <taxon>Actinomycetospora</taxon>
    </lineage>
</organism>
<keyword evidence="3" id="KW-1185">Reference proteome</keyword>
<dbReference type="InterPro" id="IPR038070">
    <property type="entry name" value="Rv2632c-like_sf"/>
</dbReference>
<evidence type="ECO:0000313" key="2">
    <source>
        <dbReference type="EMBL" id="MFC5139846.1"/>
    </source>
</evidence>
<gene>
    <name evidence="2" type="ORF">ACFPK1_16515</name>
</gene>
<evidence type="ECO:0000313" key="3">
    <source>
        <dbReference type="Proteomes" id="UP001596175"/>
    </source>
</evidence>
<name>A0ABV9ZGV2_9PSEU</name>
<dbReference type="InterPro" id="IPR015057">
    <property type="entry name" value="Rv2632c-like"/>
</dbReference>
<comment type="caution">
    <text evidence="2">The sequence shown here is derived from an EMBL/GenBank/DDBJ whole genome shotgun (WGS) entry which is preliminary data.</text>
</comment>
<evidence type="ECO:0000256" key="1">
    <source>
        <dbReference type="SAM" id="MobiDB-lite"/>
    </source>
</evidence>
<reference evidence="3" key="1">
    <citation type="journal article" date="2019" name="Int. J. Syst. Evol. Microbiol.">
        <title>The Global Catalogue of Microorganisms (GCM) 10K type strain sequencing project: providing services to taxonomists for standard genome sequencing and annotation.</title>
        <authorList>
            <consortium name="The Broad Institute Genomics Platform"/>
            <consortium name="The Broad Institute Genome Sequencing Center for Infectious Disease"/>
            <person name="Wu L."/>
            <person name="Ma J."/>
        </authorList>
    </citation>
    <scope>NUCLEOTIDE SEQUENCE [LARGE SCALE GENOMIC DNA]</scope>
    <source>
        <strain evidence="3">XZYJ18</strain>
    </source>
</reference>
<dbReference type="Proteomes" id="UP001596175">
    <property type="component" value="Unassembled WGS sequence"/>
</dbReference>
<dbReference type="Pfam" id="PF08962">
    <property type="entry name" value="Rv2632c-like"/>
    <property type="match status" value="1"/>
</dbReference>
<dbReference type="EMBL" id="JBHSKG010000008">
    <property type="protein sequence ID" value="MFC5139846.1"/>
    <property type="molecule type" value="Genomic_DNA"/>
</dbReference>
<dbReference type="SUPFAM" id="SSF143212">
    <property type="entry name" value="Rv2632c-like"/>
    <property type="match status" value="1"/>
</dbReference>
<proteinExistence type="predicted"/>